<dbReference type="EMBL" id="JBHRVU010000004">
    <property type="protein sequence ID" value="MFC3441156.1"/>
    <property type="molecule type" value="Genomic_DNA"/>
</dbReference>
<keyword evidence="1" id="KW-0812">Transmembrane</keyword>
<gene>
    <name evidence="2" type="ORF">ACFOKF_08090</name>
</gene>
<sequence length="444" mass="47591">MSFVQLIRILLARRMLLAISVVSCLLIALLAIAILPVKYEARSRVLLDLVRPDPVTQQVLATNFARAYIATQSELITDYRVAGQVVDALGWTKDPAKIAAYKDSGSEGSVELRRWLADGIIENTEAKPLPGSNIMEIAYKTGNPDEARRIADLIRTAYVEQSIAFRQDGALRNAQWFRQQAAKVSQELTQVEQEKSAYEKKNGIVLQNDYSDPDSERLKALANQIPMQTGGVAAAAITSPSAAQLAQVDAQISSLSGNLGPNHPQIVALRQQRAALASAAAQERSAALAAARASSVTGPSLSSQVASQQAKVLAQRDKIDELRKIQARVDVLRDQYNKTMARAGELSLEAASRESGLTLLGSAVAPDSPVSPKIGLILLGAVGAGIGLGLVGAIGAELSKRRVRSIDDLATADVPVIGRVVYDLKAEDQPQQSRWFGLFGRKAA</sequence>
<evidence type="ECO:0000256" key="1">
    <source>
        <dbReference type="SAM" id="Phobius"/>
    </source>
</evidence>
<organism evidence="2 3">
    <name type="scientific">Sphingobium rhizovicinum</name>
    <dbReference type="NCBI Taxonomy" id="432308"/>
    <lineage>
        <taxon>Bacteria</taxon>
        <taxon>Pseudomonadati</taxon>
        <taxon>Pseudomonadota</taxon>
        <taxon>Alphaproteobacteria</taxon>
        <taxon>Sphingomonadales</taxon>
        <taxon>Sphingomonadaceae</taxon>
        <taxon>Sphingobium</taxon>
    </lineage>
</organism>
<dbReference type="InterPro" id="IPR050445">
    <property type="entry name" value="Bact_polysacc_biosynth/exp"/>
</dbReference>
<feature type="transmembrane region" description="Helical" evidence="1">
    <location>
        <begin position="374"/>
        <end position="396"/>
    </location>
</feature>
<accession>A0ABV7NCE0</accession>
<evidence type="ECO:0000313" key="2">
    <source>
        <dbReference type="EMBL" id="MFC3441156.1"/>
    </source>
</evidence>
<proteinExistence type="predicted"/>
<protein>
    <submittedName>
        <fullName evidence="2">Chain length determinant protein</fullName>
    </submittedName>
</protein>
<dbReference type="RefSeq" id="WP_380794783.1">
    <property type="nucleotide sequence ID" value="NZ_JBHRVU010000004.1"/>
</dbReference>
<keyword evidence="1" id="KW-1133">Transmembrane helix</keyword>
<name>A0ABV7NCE0_9SPHN</name>
<keyword evidence="1" id="KW-0472">Membrane</keyword>
<dbReference type="Proteomes" id="UP001595681">
    <property type="component" value="Unassembled WGS sequence"/>
</dbReference>
<comment type="caution">
    <text evidence="2">The sequence shown here is derived from an EMBL/GenBank/DDBJ whole genome shotgun (WGS) entry which is preliminary data.</text>
</comment>
<dbReference type="PANTHER" id="PTHR32309:SF13">
    <property type="entry name" value="FERRIC ENTEROBACTIN TRANSPORT PROTEIN FEPE"/>
    <property type="match status" value="1"/>
</dbReference>
<reference evidence="3" key="1">
    <citation type="journal article" date="2019" name="Int. J. Syst. Evol. Microbiol.">
        <title>The Global Catalogue of Microorganisms (GCM) 10K type strain sequencing project: providing services to taxonomists for standard genome sequencing and annotation.</title>
        <authorList>
            <consortium name="The Broad Institute Genomics Platform"/>
            <consortium name="The Broad Institute Genome Sequencing Center for Infectious Disease"/>
            <person name="Wu L."/>
            <person name="Ma J."/>
        </authorList>
    </citation>
    <scope>NUCLEOTIDE SEQUENCE [LARGE SCALE GENOMIC DNA]</scope>
    <source>
        <strain evidence="3">CCM 7491</strain>
    </source>
</reference>
<dbReference type="PANTHER" id="PTHR32309">
    <property type="entry name" value="TYROSINE-PROTEIN KINASE"/>
    <property type="match status" value="1"/>
</dbReference>
<evidence type="ECO:0000313" key="3">
    <source>
        <dbReference type="Proteomes" id="UP001595681"/>
    </source>
</evidence>
<keyword evidence="3" id="KW-1185">Reference proteome</keyword>